<dbReference type="Proteomes" id="UP000190867">
    <property type="component" value="Unassembled WGS sequence"/>
</dbReference>
<reference evidence="1 2" key="1">
    <citation type="submission" date="2017-02" db="EMBL/GenBank/DDBJ databases">
        <title>Draft genome sequence of Haemophilus paracuniculus CCUG 43573 type strain.</title>
        <authorList>
            <person name="Engstrom-Jakobsson H."/>
            <person name="Salva-Serra F."/>
            <person name="Thorell K."/>
            <person name="Gonzales-Siles L."/>
            <person name="Karlsson R."/>
            <person name="Boulund F."/>
            <person name="Engstrand L."/>
            <person name="Kristiansson E."/>
            <person name="Moore E."/>
        </authorList>
    </citation>
    <scope>NUCLEOTIDE SEQUENCE [LARGE SCALE GENOMIC DNA]</scope>
    <source>
        <strain evidence="1 2">CCUG 43573</strain>
    </source>
</reference>
<protein>
    <submittedName>
        <fullName evidence="1">Uncharacterized protein</fullName>
    </submittedName>
</protein>
<evidence type="ECO:0000313" key="1">
    <source>
        <dbReference type="EMBL" id="OOR99768.1"/>
    </source>
</evidence>
<dbReference type="AlphaFoldDB" id="A0A1T0ATH7"/>
<accession>A0A1T0ATH7</accession>
<proteinExistence type="predicted"/>
<dbReference type="EMBL" id="MUYA01000004">
    <property type="protein sequence ID" value="OOR99768.1"/>
    <property type="molecule type" value="Genomic_DNA"/>
</dbReference>
<gene>
    <name evidence="1" type="ORF">B0187_02875</name>
</gene>
<organism evidence="1 2">
    <name type="scientific">Haemophilus paracuniculus</name>
    <dbReference type="NCBI Taxonomy" id="734"/>
    <lineage>
        <taxon>Bacteria</taxon>
        <taxon>Pseudomonadati</taxon>
        <taxon>Pseudomonadota</taxon>
        <taxon>Gammaproteobacteria</taxon>
        <taxon>Pasteurellales</taxon>
        <taxon>Pasteurellaceae</taxon>
        <taxon>Haemophilus</taxon>
    </lineage>
</organism>
<sequence>MSQEFIQLAKRLNDADYHESENIINFARGLEEIKDDDKRIQTLEKISDKNLQIMAETARKNPQNMELQESVQKIKNLEEQLSFKQKNEIGINQDVRQEDKVNKFINAKKLTF</sequence>
<name>A0A1T0ATH7_9PAST</name>
<evidence type="ECO:0000313" key="2">
    <source>
        <dbReference type="Proteomes" id="UP000190867"/>
    </source>
</evidence>
<dbReference type="STRING" id="734.B0187_02875"/>
<dbReference type="RefSeq" id="WP_078236359.1">
    <property type="nucleotide sequence ID" value="NZ_MUYA01000004.1"/>
</dbReference>
<keyword evidence="2" id="KW-1185">Reference proteome</keyword>
<comment type="caution">
    <text evidence="1">The sequence shown here is derived from an EMBL/GenBank/DDBJ whole genome shotgun (WGS) entry which is preliminary data.</text>
</comment>